<dbReference type="PROSITE" id="PS00109">
    <property type="entry name" value="PROTEIN_KINASE_TYR"/>
    <property type="match status" value="1"/>
</dbReference>
<dbReference type="InterPro" id="IPR008266">
    <property type="entry name" value="Tyr_kinase_AS"/>
</dbReference>
<dbReference type="GO" id="GO:0005737">
    <property type="term" value="C:cytoplasm"/>
    <property type="evidence" value="ECO:0007669"/>
    <property type="project" value="TreeGrafter"/>
</dbReference>
<dbReference type="InterPro" id="IPR001245">
    <property type="entry name" value="Ser-Thr/Tyr_kinase_cat_dom"/>
</dbReference>
<evidence type="ECO:0000259" key="2">
    <source>
        <dbReference type="PROSITE" id="PS50011"/>
    </source>
</evidence>
<keyword evidence="1" id="KW-1133">Transmembrane helix</keyword>
<dbReference type="InterPro" id="IPR050167">
    <property type="entry name" value="Ser_Thr_protein_kinase"/>
</dbReference>
<dbReference type="EMBL" id="HBKR01019199">
    <property type="protein sequence ID" value="CAE2308088.1"/>
    <property type="molecule type" value="Transcribed_RNA"/>
</dbReference>
<dbReference type="Gene3D" id="1.10.510.10">
    <property type="entry name" value="Transferase(Phosphotransferase) domain 1"/>
    <property type="match status" value="1"/>
</dbReference>
<dbReference type="InterPro" id="IPR000719">
    <property type="entry name" value="Prot_kinase_dom"/>
</dbReference>
<dbReference type="AlphaFoldDB" id="A0A7S4NUH4"/>
<proteinExistence type="predicted"/>
<gene>
    <name evidence="3" type="ORF">NAES01612_LOCUS12584</name>
</gene>
<dbReference type="InterPro" id="IPR011009">
    <property type="entry name" value="Kinase-like_dom_sf"/>
</dbReference>
<dbReference type="GO" id="GO:0005524">
    <property type="term" value="F:ATP binding"/>
    <property type="evidence" value="ECO:0007669"/>
    <property type="project" value="InterPro"/>
</dbReference>
<dbReference type="Gene3D" id="3.30.200.20">
    <property type="entry name" value="Phosphorylase Kinase, domain 1"/>
    <property type="match status" value="1"/>
</dbReference>
<dbReference type="PIRSF" id="PIRSF000654">
    <property type="entry name" value="Integrin-linked_kinase"/>
    <property type="match status" value="1"/>
</dbReference>
<organism evidence="3">
    <name type="scientific">Paramoeba aestuarina</name>
    <dbReference type="NCBI Taxonomy" id="180227"/>
    <lineage>
        <taxon>Eukaryota</taxon>
        <taxon>Amoebozoa</taxon>
        <taxon>Discosea</taxon>
        <taxon>Flabellinia</taxon>
        <taxon>Dactylopodida</taxon>
        <taxon>Paramoebidae</taxon>
        <taxon>Paramoeba</taxon>
    </lineage>
</organism>
<dbReference type="GO" id="GO:0004672">
    <property type="term" value="F:protein kinase activity"/>
    <property type="evidence" value="ECO:0007669"/>
    <property type="project" value="InterPro"/>
</dbReference>
<dbReference type="PROSITE" id="PS50011">
    <property type="entry name" value="PROTEIN_KINASE_DOM"/>
    <property type="match status" value="1"/>
</dbReference>
<dbReference type="PANTHER" id="PTHR23257:SF963">
    <property type="entry name" value="AT08303P"/>
    <property type="match status" value="1"/>
</dbReference>
<protein>
    <recommendedName>
        <fullName evidence="2">Protein kinase domain-containing protein</fullName>
    </recommendedName>
</protein>
<feature type="domain" description="Protein kinase" evidence="2">
    <location>
        <begin position="1"/>
        <end position="257"/>
    </location>
</feature>
<evidence type="ECO:0000313" key="3">
    <source>
        <dbReference type="EMBL" id="CAE2308088.1"/>
    </source>
</evidence>
<dbReference type="PANTHER" id="PTHR23257">
    <property type="entry name" value="SERINE-THREONINE PROTEIN KINASE"/>
    <property type="match status" value="1"/>
</dbReference>
<dbReference type="SUPFAM" id="SSF56112">
    <property type="entry name" value="Protein kinase-like (PK-like)"/>
    <property type="match status" value="1"/>
</dbReference>
<accession>A0A7S4NUH4</accession>
<keyword evidence="1" id="KW-0812">Transmembrane</keyword>
<feature type="transmembrane region" description="Helical" evidence="1">
    <location>
        <begin position="266"/>
        <end position="289"/>
    </location>
</feature>
<reference evidence="3" key="1">
    <citation type="submission" date="2021-01" db="EMBL/GenBank/DDBJ databases">
        <authorList>
            <person name="Corre E."/>
            <person name="Pelletier E."/>
            <person name="Niang G."/>
            <person name="Scheremetjew M."/>
            <person name="Finn R."/>
            <person name="Kale V."/>
            <person name="Holt S."/>
            <person name="Cochrane G."/>
            <person name="Meng A."/>
            <person name="Brown T."/>
            <person name="Cohen L."/>
        </authorList>
    </citation>
    <scope>NUCLEOTIDE SEQUENCE</scope>
    <source>
        <strain evidence="3">SoJaBio B1-5/56/2</strain>
    </source>
</reference>
<name>A0A7S4NUH4_9EUKA</name>
<evidence type="ECO:0000256" key="1">
    <source>
        <dbReference type="SAM" id="Phobius"/>
    </source>
</evidence>
<keyword evidence="1" id="KW-0472">Membrane</keyword>
<sequence length="325" mass="37303">MKVVIPGEFEEVYKGSWKNKEVAMKRTKIGTLREGIVFRIEQEAISHLGLKHENIVTFYGFILSPEPVLIMQWVPTDLSSYLKRNFLIPWPLRWKIYKQIAKGMRYLHDSGVVHHDLRASNVLLGPTGAPRCQLCGFGFGKWKTQTRLKNPTSKIQQEPHWLAPEYGLEGESFGFECDVFSYGVVMYEVSTEGEVPFPNKPSSTTVLEMYKNGEIIAAFGRCKKPDPVFEKLAKRCCSVKPSNRPTFKQILDDIEQITKNLEACCWSLVFSFSSFFFLLPLFFLFLVLFNGVPSVAWSPHPVFTTRIHQVFEILGDRGFESSNRR</sequence>
<dbReference type="Pfam" id="PF07714">
    <property type="entry name" value="PK_Tyr_Ser-Thr"/>
    <property type="match status" value="1"/>
</dbReference>
<dbReference type="GO" id="GO:0007165">
    <property type="term" value="P:signal transduction"/>
    <property type="evidence" value="ECO:0007669"/>
    <property type="project" value="TreeGrafter"/>
</dbReference>